<dbReference type="InterPro" id="IPR043155">
    <property type="entry name" value="VPS33_dom3b"/>
</dbReference>
<protein>
    <submittedName>
        <fullName evidence="2">Uncharacterized protein</fullName>
    </submittedName>
</protein>
<organism evidence="2 3">
    <name type="scientific">Tetraparma gracilis</name>
    <dbReference type="NCBI Taxonomy" id="2962635"/>
    <lineage>
        <taxon>Eukaryota</taxon>
        <taxon>Sar</taxon>
        <taxon>Stramenopiles</taxon>
        <taxon>Ochrophyta</taxon>
        <taxon>Bolidophyceae</taxon>
        <taxon>Parmales</taxon>
        <taxon>Triparmaceae</taxon>
        <taxon>Tetraparma</taxon>
    </lineage>
</organism>
<dbReference type="InterPro" id="IPR001619">
    <property type="entry name" value="Sec1-like"/>
</dbReference>
<dbReference type="Gene3D" id="3.40.50.1910">
    <property type="match status" value="1"/>
</dbReference>
<reference evidence="2 3" key="1">
    <citation type="journal article" date="2023" name="Commun. Biol.">
        <title>Genome analysis of Parmales, the sister group of diatoms, reveals the evolutionary specialization of diatoms from phago-mixotrophs to photoautotrophs.</title>
        <authorList>
            <person name="Ban H."/>
            <person name="Sato S."/>
            <person name="Yoshikawa S."/>
            <person name="Yamada K."/>
            <person name="Nakamura Y."/>
            <person name="Ichinomiya M."/>
            <person name="Sato N."/>
            <person name="Blanc-Mathieu R."/>
            <person name="Endo H."/>
            <person name="Kuwata A."/>
            <person name="Ogata H."/>
        </authorList>
    </citation>
    <scope>NUCLEOTIDE SEQUENCE [LARGE SCALE GENOMIC DNA]</scope>
</reference>
<dbReference type="Proteomes" id="UP001165060">
    <property type="component" value="Unassembled WGS sequence"/>
</dbReference>
<dbReference type="InterPro" id="IPR036045">
    <property type="entry name" value="Sec1-like_sf"/>
</dbReference>
<dbReference type="InterPro" id="IPR027482">
    <property type="entry name" value="Sec1-like_dom2"/>
</dbReference>
<dbReference type="EMBL" id="BRYB01000020">
    <property type="protein sequence ID" value="GMI20661.1"/>
    <property type="molecule type" value="Genomic_DNA"/>
</dbReference>
<feature type="non-terminal residue" evidence="2">
    <location>
        <position position="1"/>
    </location>
</feature>
<evidence type="ECO:0000256" key="1">
    <source>
        <dbReference type="ARBA" id="ARBA00009884"/>
    </source>
</evidence>
<sequence length="190" mass="20158">YDAIRRDIVQTYGLRVLPLLKNLEDIGALKQKQMGAFLGGGGDAGSWAGLRRALKLIVDDVDVANPTDIAYVSSGYAPLSVRLMQSLLLRGPAGGVGELAKVTEIAIEEGEYSSFDAAVQRAAEKGAAPSPAGGKKNIVVYYLGPVTYLEIAALRWLSEQEGFPYRIIIAATSVENGNQILGNLAESTSC</sequence>
<accession>A0ABQ6M6X4</accession>
<keyword evidence="3" id="KW-1185">Reference proteome</keyword>
<dbReference type="SUPFAM" id="SSF56815">
    <property type="entry name" value="Sec1/munc18-like (SM) proteins"/>
    <property type="match status" value="1"/>
</dbReference>
<name>A0ABQ6M6X4_9STRA</name>
<dbReference type="Pfam" id="PF00995">
    <property type="entry name" value="Sec1"/>
    <property type="match status" value="1"/>
</dbReference>
<evidence type="ECO:0000313" key="2">
    <source>
        <dbReference type="EMBL" id="GMI20661.1"/>
    </source>
</evidence>
<proteinExistence type="inferred from homology"/>
<comment type="caution">
    <text evidence="2">The sequence shown here is derived from an EMBL/GenBank/DDBJ whole genome shotgun (WGS) entry which is preliminary data.</text>
</comment>
<comment type="similarity">
    <text evidence="1">Belongs to the STXBP/unc-18/SEC1 family.</text>
</comment>
<dbReference type="Gene3D" id="1.25.40.850">
    <property type="match status" value="1"/>
</dbReference>
<gene>
    <name evidence="2" type="ORF">TeGR_g7310</name>
</gene>
<evidence type="ECO:0000313" key="3">
    <source>
        <dbReference type="Proteomes" id="UP001165060"/>
    </source>
</evidence>